<name>A0AAV7IX57_COTGL</name>
<keyword evidence="1" id="KW-0677">Repeat</keyword>
<sequence>MSDVNKEEKSNKKNWTDKERLELATKLDNELDEYINSFEKKPYSEGWPEDRWQEEMEKHPFFMKQFPENGEVSPLMEGLQQLKYSEEENTPEELAINYKEDGNFNFKYKKYRLAILSYTEGIKTQCKDDNIRAQLYNNRAAAHFMLKNFRSSLNDSKQAMKFQQNYPKALSRAASCCYHIKNYDQCVEFCNKYIAENGPSAEISRLMTSAISEQKQKNRMERLKDKKEEKEKRESEKLLETIKSRNLIIDSNGQKNFETKHLVPQIPQLADHTVRLDADGKLIWPVVILYPETFQTDFIQNFHEDSRFVDQLEEVLSEPPEWDTGRRYNLASVNVYLEADNKVIHKVDISQTLGSILKTKGNIIKAGTPSFFILIANSDSEKKFLDNYKS</sequence>
<feature type="domain" description="Cns1/TTC4 wheel" evidence="5">
    <location>
        <begin position="277"/>
        <end position="387"/>
    </location>
</feature>
<dbReference type="InterPro" id="IPR019734">
    <property type="entry name" value="TPR_rpt"/>
</dbReference>
<gene>
    <name evidence="6" type="ORF">KQX54_003159</name>
</gene>
<comment type="similarity">
    <text evidence="3">Belongs to the TTC4 family.</text>
</comment>
<feature type="region of interest" description="Disordered" evidence="4">
    <location>
        <begin position="214"/>
        <end position="236"/>
    </location>
</feature>
<evidence type="ECO:0000313" key="7">
    <source>
        <dbReference type="Proteomes" id="UP000826195"/>
    </source>
</evidence>
<dbReference type="Gene3D" id="1.25.40.10">
    <property type="entry name" value="Tetratricopeptide repeat domain"/>
    <property type="match status" value="1"/>
</dbReference>
<proteinExistence type="inferred from homology"/>
<dbReference type="CDD" id="cd21380">
    <property type="entry name" value="CTWD_Cns1"/>
    <property type="match status" value="1"/>
</dbReference>
<reference evidence="6 7" key="1">
    <citation type="journal article" date="2021" name="J. Hered.">
        <title>A chromosome-level genome assembly of the parasitoid wasp, Cotesia glomerata (Hymenoptera: Braconidae).</title>
        <authorList>
            <person name="Pinto B.J."/>
            <person name="Weis J.J."/>
            <person name="Gamble T."/>
            <person name="Ode P.J."/>
            <person name="Paul R."/>
            <person name="Zaspel J.M."/>
        </authorList>
    </citation>
    <scope>NUCLEOTIDE SEQUENCE [LARGE SCALE GENOMIC DNA]</scope>
    <source>
        <strain evidence="6">CgM1</strain>
    </source>
</reference>
<dbReference type="EMBL" id="JAHXZJ010000374">
    <property type="protein sequence ID" value="KAH0560275.1"/>
    <property type="molecule type" value="Genomic_DNA"/>
</dbReference>
<dbReference type="Proteomes" id="UP000826195">
    <property type="component" value="Unassembled WGS sequence"/>
</dbReference>
<dbReference type="PANTHER" id="PTHR46035:SF1">
    <property type="entry name" value="TETRATRICOPEPTIDE REPEAT PROTEIN 4"/>
    <property type="match status" value="1"/>
</dbReference>
<dbReference type="Pfam" id="PF18972">
    <property type="entry name" value="Wheel"/>
    <property type="match status" value="1"/>
</dbReference>
<dbReference type="GO" id="GO:0006457">
    <property type="term" value="P:protein folding"/>
    <property type="evidence" value="ECO:0007669"/>
    <property type="project" value="TreeGrafter"/>
</dbReference>
<accession>A0AAV7IX57</accession>
<evidence type="ECO:0000256" key="2">
    <source>
        <dbReference type="ARBA" id="ARBA00022803"/>
    </source>
</evidence>
<evidence type="ECO:0000256" key="3">
    <source>
        <dbReference type="ARBA" id="ARBA00023602"/>
    </source>
</evidence>
<keyword evidence="2" id="KW-0802">TPR repeat</keyword>
<dbReference type="SUPFAM" id="SSF48452">
    <property type="entry name" value="TPR-like"/>
    <property type="match status" value="1"/>
</dbReference>
<protein>
    <recommendedName>
        <fullName evidence="5">Cns1/TTC4 wheel domain-containing protein</fullName>
    </recommendedName>
</protein>
<organism evidence="6 7">
    <name type="scientific">Cotesia glomerata</name>
    <name type="common">Lepidopteran parasitic wasp</name>
    <name type="synonym">Apanteles glomeratus</name>
    <dbReference type="NCBI Taxonomy" id="32391"/>
    <lineage>
        <taxon>Eukaryota</taxon>
        <taxon>Metazoa</taxon>
        <taxon>Ecdysozoa</taxon>
        <taxon>Arthropoda</taxon>
        <taxon>Hexapoda</taxon>
        <taxon>Insecta</taxon>
        <taxon>Pterygota</taxon>
        <taxon>Neoptera</taxon>
        <taxon>Endopterygota</taxon>
        <taxon>Hymenoptera</taxon>
        <taxon>Apocrita</taxon>
        <taxon>Ichneumonoidea</taxon>
        <taxon>Braconidae</taxon>
        <taxon>Microgastrinae</taxon>
        <taxon>Cotesia</taxon>
    </lineage>
</organism>
<evidence type="ECO:0000259" key="5">
    <source>
        <dbReference type="Pfam" id="PF18972"/>
    </source>
</evidence>
<dbReference type="AlphaFoldDB" id="A0AAV7IX57"/>
<evidence type="ECO:0000256" key="4">
    <source>
        <dbReference type="SAM" id="MobiDB-lite"/>
    </source>
</evidence>
<dbReference type="SMART" id="SM00028">
    <property type="entry name" value="TPR"/>
    <property type="match status" value="2"/>
</dbReference>
<dbReference type="GO" id="GO:0005634">
    <property type="term" value="C:nucleus"/>
    <property type="evidence" value="ECO:0007669"/>
    <property type="project" value="TreeGrafter"/>
</dbReference>
<evidence type="ECO:0000256" key="1">
    <source>
        <dbReference type="ARBA" id="ARBA00022737"/>
    </source>
</evidence>
<dbReference type="GO" id="GO:0051879">
    <property type="term" value="F:Hsp90 protein binding"/>
    <property type="evidence" value="ECO:0007669"/>
    <property type="project" value="InterPro"/>
</dbReference>
<dbReference type="InterPro" id="IPR011990">
    <property type="entry name" value="TPR-like_helical_dom_sf"/>
</dbReference>
<dbReference type="PANTHER" id="PTHR46035">
    <property type="entry name" value="TETRATRICOPEPTIDE REPEAT PROTEIN 4"/>
    <property type="match status" value="1"/>
</dbReference>
<dbReference type="InterPro" id="IPR044059">
    <property type="entry name" value="Csn1/TTC4_wheel"/>
</dbReference>
<dbReference type="GO" id="GO:0030544">
    <property type="term" value="F:Hsp70 protein binding"/>
    <property type="evidence" value="ECO:0007669"/>
    <property type="project" value="TreeGrafter"/>
</dbReference>
<keyword evidence="7" id="KW-1185">Reference proteome</keyword>
<evidence type="ECO:0000313" key="6">
    <source>
        <dbReference type="EMBL" id="KAH0560275.1"/>
    </source>
</evidence>
<comment type="caution">
    <text evidence="6">The sequence shown here is derived from an EMBL/GenBank/DDBJ whole genome shotgun (WGS) entry which is preliminary data.</text>
</comment>
<dbReference type="GO" id="GO:0005829">
    <property type="term" value="C:cytosol"/>
    <property type="evidence" value="ECO:0007669"/>
    <property type="project" value="TreeGrafter"/>
</dbReference>